<evidence type="ECO:0000313" key="2">
    <source>
        <dbReference type="EMBL" id="CAB1459699.1"/>
    </source>
</evidence>
<evidence type="ECO:0000313" key="3">
    <source>
        <dbReference type="Proteomes" id="UP001153269"/>
    </source>
</evidence>
<dbReference type="EMBL" id="CADEAL010004444">
    <property type="protein sequence ID" value="CAB1459699.1"/>
    <property type="molecule type" value="Genomic_DNA"/>
</dbReference>
<dbReference type="AlphaFoldDB" id="A0A9N7W161"/>
<accession>A0A9N7W161</accession>
<comment type="caution">
    <text evidence="2">The sequence shown here is derived from an EMBL/GenBank/DDBJ whole genome shotgun (WGS) entry which is preliminary data.</text>
</comment>
<name>A0A9N7W161_PLEPL</name>
<dbReference type="Proteomes" id="UP001153269">
    <property type="component" value="Unassembled WGS sequence"/>
</dbReference>
<proteinExistence type="predicted"/>
<sequence>MSLCGNEKPHKSSSVHLKLTVQLERLSADFILGGEAEKGSRNFAFAHTPPLGNSRGTPEDLQKISRGTPEELIRMILLTNQPMRSENTFSLSEARTTEIPEKEPLSPSCPDES</sequence>
<evidence type="ECO:0000256" key="1">
    <source>
        <dbReference type="SAM" id="MobiDB-lite"/>
    </source>
</evidence>
<reference evidence="2" key="1">
    <citation type="submission" date="2020-03" db="EMBL/GenBank/DDBJ databases">
        <authorList>
            <person name="Weist P."/>
        </authorList>
    </citation>
    <scope>NUCLEOTIDE SEQUENCE</scope>
</reference>
<organism evidence="2 3">
    <name type="scientific">Pleuronectes platessa</name>
    <name type="common">European plaice</name>
    <dbReference type="NCBI Taxonomy" id="8262"/>
    <lineage>
        <taxon>Eukaryota</taxon>
        <taxon>Metazoa</taxon>
        <taxon>Chordata</taxon>
        <taxon>Craniata</taxon>
        <taxon>Vertebrata</taxon>
        <taxon>Euteleostomi</taxon>
        <taxon>Actinopterygii</taxon>
        <taxon>Neopterygii</taxon>
        <taxon>Teleostei</taxon>
        <taxon>Neoteleostei</taxon>
        <taxon>Acanthomorphata</taxon>
        <taxon>Carangaria</taxon>
        <taxon>Pleuronectiformes</taxon>
        <taxon>Pleuronectoidei</taxon>
        <taxon>Pleuronectidae</taxon>
        <taxon>Pleuronectes</taxon>
    </lineage>
</organism>
<gene>
    <name evidence="2" type="ORF">PLEPLA_LOCUS47536</name>
</gene>
<feature type="region of interest" description="Disordered" evidence="1">
    <location>
        <begin position="43"/>
        <end position="62"/>
    </location>
</feature>
<protein>
    <submittedName>
        <fullName evidence="2">Uncharacterized protein</fullName>
    </submittedName>
</protein>
<feature type="compositionally biased region" description="Basic and acidic residues" evidence="1">
    <location>
        <begin position="95"/>
        <end position="104"/>
    </location>
</feature>
<feature type="compositionally biased region" description="Polar residues" evidence="1">
    <location>
        <begin position="84"/>
        <end position="94"/>
    </location>
</feature>
<feature type="region of interest" description="Disordered" evidence="1">
    <location>
        <begin position="84"/>
        <end position="113"/>
    </location>
</feature>
<keyword evidence="3" id="KW-1185">Reference proteome</keyword>